<evidence type="ECO:0000313" key="10">
    <source>
        <dbReference type="Proteomes" id="UP000190080"/>
    </source>
</evidence>
<feature type="transmembrane region" description="Helical" evidence="7">
    <location>
        <begin position="286"/>
        <end position="306"/>
    </location>
</feature>
<dbReference type="PANTHER" id="PTHR23517">
    <property type="entry name" value="RESISTANCE PROTEIN MDTM, PUTATIVE-RELATED-RELATED"/>
    <property type="match status" value="1"/>
</dbReference>
<evidence type="ECO:0000256" key="7">
    <source>
        <dbReference type="SAM" id="Phobius"/>
    </source>
</evidence>
<evidence type="ECO:0000256" key="4">
    <source>
        <dbReference type="ARBA" id="ARBA00022692"/>
    </source>
</evidence>
<feature type="transmembrane region" description="Helical" evidence="7">
    <location>
        <begin position="348"/>
        <end position="371"/>
    </location>
</feature>
<organism evidence="9 10">
    <name type="scientific">Clostridium oryzae</name>
    <dbReference type="NCBI Taxonomy" id="1450648"/>
    <lineage>
        <taxon>Bacteria</taxon>
        <taxon>Bacillati</taxon>
        <taxon>Bacillota</taxon>
        <taxon>Clostridia</taxon>
        <taxon>Eubacteriales</taxon>
        <taxon>Clostridiaceae</taxon>
        <taxon>Clostridium</taxon>
    </lineage>
</organism>
<feature type="transmembrane region" description="Helical" evidence="7">
    <location>
        <begin position="105"/>
        <end position="129"/>
    </location>
</feature>
<accession>A0A1V4ILN3</accession>
<feature type="domain" description="Major facilitator superfamily (MFS) profile" evidence="8">
    <location>
        <begin position="14"/>
        <end position="403"/>
    </location>
</feature>
<evidence type="ECO:0000313" key="9">
    <source>
        <dbReference type="EMBL" id="OPJ60754.1"/>
    </source>
</evidence>
<feature type="transmembrane region" description="Helical" evidence="7">
    <location>
        <begin position="80"/>
        <end position="99"/>
    </location>
</feature>
<evidence type="ECO:0000256" key="5">
    <source>
        <dbReference type="ARBA" id="ARBA00022989"/>
    </source>
</evidence>
<feature type="transmembrane region" description="Helical" evidence="7">
    <location>
        <begin position="257"/>
        <end position="279"/>
    </location>
</feature>
<keyword evidence="5 7" id="KW-1133">Transmembrane helix</keyword>
<dbReference type="Proteomes" id="UP000190080">
    <property type="component" value="Unassembled WGS sequence"/>
</dbReference>
<dbReference type="GO" id="GO:0005886">
    <property type="term" value="C:plasma membrane"/>
    <property type="evidence" value="ECO:0007669"/>
    <property type="project" value="UniProtKB-SubCell"/>
</dbReference>
<dbReference type="AlphaFoldDB" id="A0A1V4ILN3"/>
<keyword evidence="2" id="KW-0813">Transport</keyword>
<feature type="transmembrane region" description="Helical" evidence="7">
    <location>
        <begin position="221"/>
        <end position="237"/>
    </location>
</feature>
<evidence type="ECO:0000256" key="1">
    <source>
        <dbReference type="ARBA" id="ARBA00004651"/>
    </source>
</evidence>
<feature type="transmembrane region" description="Helical" evidence="7">
    <location>
        <begin position="377"/>
        <end position="399"/>
    </location>
</feature>
<feature type="transmembrane region" description="Helical" evidence="7">
    <location>
        <begin position="16"/>
        <end position="39"/>
    </location>
</feature>
<dbReference type="InterPro" id="IPR050171">
    <property type="entry name" value="MFS_Transporters"/>
</dbReference>
<dbReference type="Gene3D" id="1.20.1250.20">
    <property type="entry name" value="MFS general substrate transporter like domains"/>
    <property type="match status" value="1"/>
</dbReference>
<dbReference type="RefSeq" id="WP_079425169.1">
    <property type="nucleotide sequence ID" value="NZ_MZGV01000028.1"/>
</dbReference>
<dbReference type="InterPro" id="IPR036259">
    <property type="entry name" value="MFS_trans_sf"/>
</dbReference>
<evidence type="ECO:0000259" key="8">
    <source>
        <dbReference type="PROSITE" id="PS50850"/>
    </source>
</evidence>
<dbReference type="GO" id="GO:0022857">
    <property type="term" value="F:transmembrane transporter activity"/>
    <property type="evidence" value="ECO:0007669"/>
    <property type="project" value="InterPro"/>
</dbReference>
<keyword evidence="10" id="KW-1185">Reference proteome</keyword>
<comment type="caution">
    <text evidence="9">The sequence shown here is derived from an EMBL/GenBank/DDBJ whole genome shotgun (WGS) entry which is preliminary data.</text>
</comment>
<keyword evidence="4 7" id="KW-0812">Transmembrane</keyword>
<evidence type="ECO:0000256" key="3">
    <source>
        <dbReference type="ARBA" id="ARBA00022475"/>
    </source>
</evidence>
<protein>
    <submittedName>
        <fullName evidence="9">Multidrug resistance protein MdtH</fullName>
    </submittedName>
</protein>
<feature type="transmembrane region" description="Helical" evidence="7">
    <location>
        <begin position="167"/>
        <end position="187"/>
    </location>
</feature>
<dbReference type="SUPFAM" id="SSF103473">
    <property type="entry name" value="MFS general substrate transporter"/>
    <property type="match status" value="1"/>
</dbReference>
<dbReference type="InterPro" id="IPR020846">
    <property type="entry name" value="MFS_dom"/>
</dbReference>
<feature type="transmembrane region" description="Helical" evidence="7">
    <location>
        <begin position="141"/>
        <end position="161"/>
    </location>
</feature>
<feature type="transmembrane region" description="Helical" evidence="7">
    <location>
        <begin position="312"/>
        <end position="336"/>
    </location>
</feature>
<dbReference type="InterPro" id="IPR011701">
    <property type="entry name" value="MFS"/>
</dbReference>
<dbReference type="Pfam" id="PF07690">
    <property type="entry name" value="MFS_1"/>
    <property type="match status" value="1"/>
</dbReference>
<proteinExistence type="predicted"/>
<dbReference type="PROSITE" id="PS50850">
    <property type="entry name" value="MFS"/>
    <property type="match status" value="1"/>
</dbReference>
<feature type="transmembrane region" description="Helical" evidence="7">
    <location>
        <begin position="45"/>
        <end position="68"/>
    </location>
</feature>
<gene>
    <name evidence="9" type="primary">mdtH_2</name>
    <name evidence="9" type="ORF">CLORY_26220</name>
</gene>
<sequence length="410" mass="44737">MKRLIGIYTGLPKSMYFICLATVINRFGDFVVPFLALYLTQKIGMRAVTSGFIVTLASLIGIPASMIGGQVSDILGRKKVYIIAQFISAVFLIPCALTRNAVISVSFLLLSTFFNGFLRPAFSSIIADILPAERRQAGFSLNYLAINVGVSVGPVVAGFLFNNLLPMLFIGDAITSFAAVFLIWKYVKEPDASLHKKSTKNKAEKAESGNILQMLYKRPHICLFIIIKSVYSFVYSQHKFALPITLNAVFRNDGARIFGYVMSINAVTVLVLTVFIGALTRKNHALFNMVLSGIMYAVGFGMIGYVDSYSLIILSTIIWTTGEILSSTNAGVYVANNSPSNYRARLNAIYSIGGAIGSAASTSFSGAYIQSYGCKSIWGLTLIISLIAVVCMFALKIFTQKRAGSDFRRL</sequence>
<evidence type="ECO:0000256" key="2">
    <source>
        <dbReference type="ARBA" id="ARBA00022448"/>
    </source>
</evidence>
<dbReference type="STRING" id="1450648.CLORY_26220"/>
<keyword evidence="3" id="KW-1003">Cell membrane</keyword>
<dbReference type="PROSITE" id="PS00216">
    <property type="entry name" value="SUGAR_TRANSPORT_1"/>
    <property type="match status" value="1"/>
</dbReference>
<comment type="subcellular location">
    <subcellularLocation>
        <location evidence="1">Cell membrane</location>
        <topology evidence="1">Multi-pass membrane protein</topology>
    </subcellularLocation>
</comment>
<dbReference type="InterPro" id="IPR005829">
    <property type="entry name" value="Sugar_transporter_CS"/>
</dbReference>
<keyword evidence="6 7" id="KW-0472">Membrane</keyword>
<name>A0A1V4ILN3_9CLOT</name>
<dbReference type="EMBL" id="MZGV01000028">
    <property type="protein sequence ID" value="OPJ60754.1"/>
    <property type="molecule type" value="Genomic_DNA"/>
</dbReference>
<evidence type="ECO:0000256" key="6">
    <source>
        <dbReference type="ARBA" id="ARBA00023136"/>
    </source>
</evidence>
<reference evidence="9 10" key="1">
    <citation type="submission" date="2017-03" db="EMBL/GenBank/DDBJ databases">
        <title>Genome sequence of Clostridium oryzae DSM 28571.</title>
        <authorList>
            <person name="Poehlein A."/>
            <person name="Daniel R."/>
        </authorList>
    </citation>
    <scope>NUCLEOTIDE SEQUENCE [LARGE SCALE GENOMIC DNA]</scope>
    <source>
        <strain evidence="9 10">DSM 28571</strain>
    </source>
</reference>
<dbReference type="PANTHER" id="PTHR23517:SF2">
    <property type="entry name" value="MULTIDRUG RESISTANCE PROTEIN MDTH"/>
    <property type="match status" value="1"/>
</dbReference>
<dbReference type="OrthoDB" id="9793283at2"/>